<dbReference type="PANTHER" id="PTHR11102:SF160">
    <property type="entry name" value="ERAD-ASSOCIATED E3 UBIQUITIN-PROTEIN LIGASE COMPONENT HRD3"/>
    <property type="match status" value="1"/>
</dbReference>
<dbReference type="Gene3D" id="1.25.40.10">
    <property type="entry name" value="Tetratricopeptide repeat domain"/>
    <property type="match status" value="1"/>
</dbReference>
<evidence type="ECO:0000313" key="2">
    <source>
        <dbReference type="EMBL" id="OQS04616.1"/>
    </source>
</evidence>
<dbReference type="AlphaFoldDB" id="A0A1W0A2V5"/>
<dbReference type="InterPro" id="IPR011990">
    <property type="entry name" value="TPR-like_helical_dom_sf"/>
</dbReference>
<evidence type="ECO:0008006" key="4">
    <source>
        <dbReference type="Google" id="ProtNLM"/>
    </source>
</evidence>
<dbReference type="EMBL" id="JNBS01000584">
    <property type="protein sequence ID" value="OQS04616.1"/>
    <property type="molecule type" value="Genomic_DNA"/>
</dbReference>
<dbReference type="OrthoDB" id="64419at2759"/>
<keyword evidence="3" id="KW-1185">Reference proteome</keyword>
<comment type="caution">
    <text evidence="2">The sequence shown here is derived from an EMBL/GenBank/DDBJ whole genome shotgun (WGS) entry which is preliminary data.</text>
</comment>
<sequence>MLTQANVTAMLENKAINSRQLYKMGQAIFENANVNENPTELEKVKLCWKNAMENGDLNAKFSYARLLKQGQGFEKPDLITSAMYFKQLADARHPWGTFAYAQVLQNGEGTKVHLPKAFELYHLCAQSNIPPAYMAVANMYISGQGVEKNISEALKWYTKASESGDMHAKSLLGDWYFNGVHGLAVNRELGLSLRQEAATAGIPNAMYNMGCLYVEGLEELKIEKSEAVAYQLFQQAAIKGHAMAMMNVAVMLRDGIGISKNEDAARQWLKALAPYDINAKEMLAAMNDEEK</sequence>
<dbReference type="SUPFAM" id="SSF81901">
    <property type="entry name" value="HCP-like"/>
    <property type="match status" value="1"/>
</dbReference>
<dbReference type="STRING" id="74557.A0A1W0A2V5"/>
<dbReference type="Pfam" id="PF08238">
    <property type="entry name" value="Sel1"/>
    <property type="match status" value="6"/>
</dbReference>
<proteinExistence type="inferred from homology"/>
<organism evidence="2 3">
    <name type="scientific">Thraustotheca clavata</name>
    <dbReference type="NCBI Taxonomy" id="74557"/>
    <lineage>
        <taxon>Eukaryota</taxon>
        <taxon>Sar</taxon>
        <taxon>Stramenopiles</taxon>
        <taxon>Oomycota</taxon>
        <taxon>Saprolegniomycetes</taxon>
        <taxon>Saprolegniales</taxon>
        <taxon>Achlyaceae</taxon>
        <taxon>Thraustotheca</taxon>
    </lineage>
</organism>
<name>A0A1W0A2V5_9STRA</name>
<dbReference type="Proteomes" id="UP000243217">
    <property type="component" value="Unassembled WGS sequence"/>
</dbReference>
<evidence type="ECO:0000256" key="1">
    <source>
        <dbReference type="ARBA" id="ARBA00038101"/>
    </source>
</evidence>
<protein>
    <recommendedName>
        <fullName evidence="4">Sel1 repeat family protein</fullName>
    </recommendedName>
</protein>
<gene>
    <name evidence="2" type="ORF">THRCLA_03163</name>
</gene>
<reference evidence="2 3" key="1">
    <citation type="journal article" date="2014" name="Genome Biol. Evol.">
        <title>The secreted proteins of Achlya hypogyna and Thraustotheca clavata identify the ancestral oomycete secretome and reveal gene acquisitions by horizontal gene transfer.</title>
        <authorList>
            <person name="Misner I."/>
            <person name="Blouin N."/>
            <person name="Leonard G."/>
            <person name="Richards T.A."/>
            <person name="Lane C.E."/>
        </authorList>
    </citation>
    <scope>NUCLEOTIDE SEQUENCE [LARGE SCALE GENOMIC DNA]</scope>
    <source>
        <strain evidence="2 3">ATCC 34112</strain>
    </source>
</reference>
<accession>A0A1W0A2V5</accession>
<dbReference type="InterPro" id="IPR050767">
    <property type="entry name" value="Sel1_AlgK"/>
</dbReference>
<dbReference type="InterPro" id="IPR006597">
    <property type="entry name" value="Sel1-like"/>
</dbReference>
<evidence type="ECO:0000313" key="3">
    <source>
        <dbReference type="Proteomes" id="UP000243217"/>
    </source>
</evidence>
<dbReference type="PANTHER" id="PTHR11102">
    <property type="entry name" value="SEL-1-LIKE PROTEIN"/>
    <property type="match status" value="1"/>
</dbReference>
<dbReference type="SMART" id="SM00671">
    <property type="entry name" value="SEL1"/>
    <property type="match status" value="6"/>
</dbReference>
<comment type="similarity">
    <text evidence="1">Belongs to the sel-1 family.</text>
</comment>